<feature type="transmembrane region" description="Helical" evidence="1">
    <location>
        <begin position="52"/>
        <end position="73"/>
    </location>
</feature>
<feature type="transmembrane region" description="Helical" evidence="1">
    <location>
        <begin position="344"/>
        <end position="370"/>
    </location>
</feature>
<dbReference type="EMBL" id="JABAHZ010000001">
    <property type="protein sequence ID" value="NLR78226.1"/>
    <property type="molecule type" value="Genomic_DNA"/>
</dbReference>
<dbReference type="RefSeq" id="WP_168737571.1">
    <property type="nucleotide sequence ID" value="NZ_JABAHZ010000001.1"/>
</dbReference>
<feature type="transmembrane region" description="Helical" evidence="1">
    <location>
        <begin position="106"/>
        <end position="126"/>
    </location>
</feature>
<feature type="transmembrane region" description="Helical" evidence="1">
    <location>
        <begin position="138"/>
        <end position="159"/>
    </location>
</feature>
<name>A0A847SLG1_9BACT</name>
<feature type="transmembrane region" description="Helical" evidence="1">
    <location>
        <begin position="267"/>
        <end position="290"/>
    </location>
</feature>
<dbReference type="Proteomes" id="UP000552864">
    <property type="component" value="Unassembled WGS sequence"/>
</dbReference>
<dbReference type="AlphaFoldDB" id="A0A847SLG1"/>
<evidence type="ECO:0000256" key="1">
    <source>
        <dbReference type="SAM" id="Phobius"/>
    </source>
</evidence>
<sequence length="405" mass="46055">MNRPFARKWFRWGLLNLAIVALYGTLMRYKIAFSFPFLEQNNLLHAHSHFAFSGWISHVLYSGLAWMIAPFIASSQQKRYKWLILLNGVCSFGMLVAFTVQGYKGISISFSTLTIVIGLAFAYIFIRDAKYLPGKHPAKPWAIAGLLLNVLSSAGPFFLAYMMATKNIDHRFYLGSVYYYLHFQYSGWFFFGSMALAAAQFPAVIEGAGKYFRVFTITVIPTFFLSVLWTKLPFWLYAVTVAATVLQLLTWIGLLRRSWLTFRQQPSIYPGWINFFFYAAALALTIKFLLQTVSVIPSLSQLVFGLRPIVIAYLHLVLLGVYSLFFIGYMLANDLIKTGKCTKVFSFAFFFGVLFNELFLAVQGFAAFFYMPVPYINEWLFTAALILLGSAGMLFVSQAGSRSWQ</sequence>
<feature type="transmembrane region" description="Helical" evidence="1">
    <location>
        <begin position="211"/>
        <end position="229"/>
    </location>
</feature>
<feature type="transmembrane region" description="Helical" evidence="1">
    <location>
        <begin position="80"/>
        <end position="100"/>
    </location>
</feature>
<feature type="transmembrane region" description="Helical" evidence="1">
    <location>
        <begin position="12"/>
        <end position="32"/>
    </location>
</feature>
<proteinExistence type="predicted"/>
<evidence type="ECO:0000313" key="3">
    <source>
        <dbReference type="Proteomes" id="UP000552864"/>
    </source>
</evidence>
<gene>
    <name evidence="2" type="ORF">HGH91_06295</name>
</gene>
<reference evidence="2 3" key="1">
    <citation type="submission" date="2020-04" db="EMBL/GenBank/DDBJ databases">
        <authorList>
            <person name="Yin C."/>
        </authorList>
    </citation>
    <scope>NUCLEOTIDE SEQUENCE [LARGE SCALE GENOMIC DNA]</scope>
    <source>
        <strain evidence="2 3">Ak56</strain>
    </source>
</reference>
<protein>
    <submittedName>
        <fullName evidence="2">Uncharacterized protein</fullName>
    </submittedName>
</protein>
<organism evidence="2 3">
    <name type="scientific">Chitinophaga eiseniae</name>
    <dbReference type="NCBI Taxonomy" id="634771"/>
    <lineage>
        <taxon>Bacteria</taxon>
        <taxon>Pseudomonadati</taxon>
        <taxon>Bacteroidota</taxon>
        <taxon>Chitinophagia</taxon>
        <taxon>Chitinophagales</taxon>
        <taxon>Chitinophagaceae</taxon>
        <taxon>Chitinophaga</taxon>
    </lineage>
</organism>
<evidence type="ECO:0000313" key="2">
    <source>
        <dbReference type="EMBL" id="NLR78226.1"/>
    </source>
</evidence>
<keyword evidence="3" id="KW-1185">Reference proteome</keyword>
<feature type="transmembrane region" description="Helical" evidence="1">
    <location>
        <begin position="179"/>
        <end position="199"/>
    </location>
</feature>
<feature type="transmembrane region" description="Helical" evidence="1">
    <location>
        <begin position="235"/>
        <end position="255"/>
    </location>
</feature>
<keyword evidence="1" id="KW-1133">Transmembrane helix</keyword>
<keyword evidence="1" id="KW-0472">Membrane</keyword>
<accession>A0A847SLG1</accession>
<comment type="caution">
    <text evidence="2">The sequence shown here is derived from an EMBL/GenBank/DDBJ whole genome shotgun (WGS) entry which is preliminary data.</text>
</comment>
<feature type="transmembrane region" description="Helical" evidence="1">
    <location>
        <begin position="310"/>
        <end position="332"/>
    </location>
</feature>
<keyword evidence="1" id="KW-0812">Transmembrane</keyword>
<feature type="transmembrane region" description="Helical" evidence="1">
    <location>
        <begin position="376"/>
        <end position="396"/>
    </location>
</feature>